<dbReference type="CDD" id="cd04186">
    <property type="entry name" value="GT_2_like_c"/>
    <property type="match status" value="1"/>
</dbReference>
<dbReference type="Pfam" id="PF00535">
    <property type="entry name" value="Glycos_transf_2"/>
    <property type="match status" value="2"/>
</dbReference>
<feature type="coiled-coil region" evidence="1">
    <location>
        <begin position="35"/>
        <end position="62"/>
    </location>
</feature>
<evidence type="ECO:0000313" key="4">
    <source>
        <dbReference type="Proteomes" id="UP000077037"/>
    </source>
</evidence>
<dbReference type="PANTHER" id="PTHR43179:SF7">
    <property type="entry name" value="RHAMNOSYLTRANSFERASE WBBL"/>
    <property type="match status" value="1"/>
</dbReference>
<dbReference type="CDD" id="cd04184">
    <property type="entry name" value="GT2_RfbC_Mx_like"/>
    <property type="match status" value="1"/>
</dbReference>
<keyword evidence="1" id="KW-0175">Coiled coil</keyword>
<dbReference type="Gene3D" id="3.90.550.10">
    <property type="entry name" value="Spore Coat Polysaccharide Biosynthesis Protein SpsA, Chain A"/>
    <property type="match status" value="2"/>
</dbReference>
<gene>
    <name evidence="3" type="primary">kfoC_1</name>
    <name evidence="3" type="ORF">SAMEA1982600_01113</name>
</gene>
<dbReference type="Proteomes" id="UP000077037">
    <property type="component" value="Unassembled WGS sequence"/>
</dbReference>
<feature type="domain" description="Glycosyltransferase 2-like" evidence="2">
    <location>
        <begin position="457"/>
        <end position="617"/>
    </location>
</feature>
<evidence type="ECO:0000259" key="2">
    <source>
        <dbReference type="Pfam" id="PF00535"/>
    </source>
</evidence>
<feature type="domain" description="Glycosyltransferase 2-like" evidence="2">
    <location>
        <begin position="717"/>
        <end position="861"/>
    </location>
</feature>
<evidence type="ECO:0000256" key="1">
    <source>
        <dbReference type="SAM" id="Coils"/>
    </source>
</evidence>
<dbReference type="RefSeq" id="WP_162270244.1">
    <property type="nucleotide sequence ID" value="NZ_FKBS01000012.1"/>
</dbReference>
<dbReference type="InterPro" id="IPR029044">
    <property type="entry name" value="Nucleotide-diphossugar_trans"/>
</dbReference>
<dbReference type="SUPFAM" id="SSF53448">
    <property type="entry name" value="Nucleotide-diphospho-sugar transferases"/>
    <property type="match status" value="2"/>
</dbReference>
<dbReference type="GO" id="GO:0016757">
    <property type="term" value="F:glycosyltransferase activity"/>
    <property type="evidence" value="ECO:0007669"/>
    <property type="project" value="UniProtKB-KW"/>
</dbReference>
<evidence type="ECO:0000313" key="3">
    <source>
        <dbReference type="EMBL" id="SAI05657.1"/>
    </source>
</evidence>
<protein>
    <submittedName>
        <fullName evidence="3">Glycosyltransferase</fullName>
    </submittedName>
</protein>
<keyword evidence="3" id="KW-0808">Transferase</keyword>
<proteinExistence type="predicted"/>
<dbReference type="InterPro" id="IPR001173">
    <property type="entry name" value="Glyco_trans_2-like"/>
</dbReference>
<reference evidence="3 4" key="1">
    <citation type="submission" date="2016-03" db="EMBL/GenBank/DDBJ databases">
        <authorList>
            <consortium name="Pathogen Informatics"/>
        </authorList>
    </citation>
    <scope>NUCLEOTIDE SEQUENCE [LARGE SCALE GENOMIC DNA]</scope>
    <source>
        <strain evidence="3 4">NCTC13364</strain>
    </source>
</reference>
<dbReference type="PANTHER" id="PTHR43179">
    <property type="entry name" value="RHAMNOSYLTRANSFERASE WBBL"/>
    <property type="match status" value="1"/>
</dbReference>
<accession>A0A157M9C1</accession>
<dbReference type="EMBL" id="FKBS01000012">
    <property type="protein sequence ID" value="SAI05657.1"/>
    <property type="molecule type" value="Genomic_DNA"/>
</dbReference>
<name>A0A157M9C1_9BORD</name>
<organism evidence="3 4">
    <name type="scientific">Bordetella ansorpii</name>
    <dbReference type="NCBI Taxonomy" id="288768"/>
    <lineage>
        <taxon>Bacteria</taxon>
        <taxon>Pseudomonadati</taxon>
        <taxon>Pseudomonadota</taxon>
        <taxon>Betaproteobacteria</taxon>
        <taxon>Burkholderiales</taxon>
        <taxon>Alcaligenaceae</taxon>
        <taxon>Bordetella</taxon>
    </lineage>
</organism>
<sequence length="985" mass="110803">MAEEKRPGAHVPQAGEALSIGGHADEVAHVSLARYRELQLHAQALEHRNNELAVALHQAQIKALVLNHKFRDARSGFKGVLAAPLSLARSLQRRLSGRYRLQMAPVHQLEAHKNGQWLVTGDTPQCLLIADLRWQRLQGWYWLDLRVTEADDVLDAAFFFDIEGSAGFIKRHSVNVRLQARKNIRIPFYVPANCRAIRFDPCHRATRFGLRIDGLVRLDQQPAVAGGNETMMRRWALLGGGVGNWAVLSAKGHVAPAIGDDYQWRSEGIDPWFQVRTPDDVFKAGWYKVDLALNARVRRGISKLYMNFGDGYNEADSASLPYESGQTTSRVVRFHGQAKALRFDPVECETAFSIEGLAGTPISAEQARQVILTKLSAEHEDFFGQPSDDIWAALTRTAGSSGKDPLAMAYEAYQALHVQGRNTSDYPEWIEANEGQWFDEDLVRRQREQFVLRPLISIVMPTYNTPLALLRIAIDSVLAQSYPDWQLCIADDDSTDAAVRETLDAYARQDPRIRVVFRPSNGHISEASNTALALADGQYVALLDHDDQLAEHALHYVVHYLNQHPQAKIVYTDEDKIDIKGERFDPHFKPDWNPDLCFSQNYVSHLGIYRRDILQQIGGFRTEVVGSQDHDLLLRCLPLVKPSEIIHVPMVLYHWRAVRGSTAQAGEHKGYTAEAGIRALQDFMDSQGDGQAIVEEGLAPNTYRVRYPVAEPGPLVSLLIPTRDKVDLLQACVSSILEKTEYRNFEIIIIDNGSELPETIDYLEKIQKAESSVRVVPYTHPFNYSAINNFGARHARGEILGLVNNDVEVITPGWLTEMVSHAIRPHIGCVGAKLYYGDDTIQHAGVIIGLGGVAGHSHRYSARNASGYFYRLKVIQNLSAVTAACLLVRKSVFMEVGGLEESLRVAFNDVDFCLKVRKAGYRNLWTPYAELYHYESKSRGHEDTPEKMARFVSEIAFMQQRWGDELKNDPCYSRNLTLAREDFSF</sequence>
<dbReference type="AlphaFoldDB" id="A0A157M9C1"/>